<organism evidence="4 5">
    <name type="scientific">Cohnella phaseoli</name>
    <dbReference type="NCBI Taxonomy" id="456490"/>
    <lineage>
        <taxon>Bacteria</taxon>
        <taxon>Bacillati</taxon>
        <taxon>Bacillota</taxon>
        <taxon>Bacilli</taxon>
        <taxon>Bacillales</taxon>
        <taxon>Paenibacillaceae</taxon>
        <taxon>Cohnella</taxon>
    </lineage>
</organism>
<name>A0A3D9IRW9_9BACL</name>
<reference evidence="4 5" key="1">
    <citation type="submission" date="2018-07" db="EMBL/GenBank/DDBJ databases">
        <title>Genomic Encyclopedia of Type Strains, Phase III (KMG-III): the genomes of soil and plant-associated and newly described type strains.</title>
        <authorList>
            <person name="Whitman W."/>
        </authorList>
    </citation>
    <scope>NUCLEOTIDE SEQUENCE [LARGE SCALE GENOMIC DNA]</scope>
    <source>
        <strain evidence="4 5">CECT 7287</strain>
    </source>
</reference>
<sequence>MLQHRSMPYRRLALLALAAVMLVALMSACGKKEKETVIATYNNGGQVTDQDFEKYIAFQLLSGNNQIAMYASIPQIKEQLVKQYIVTKVLGEQISNEEKDKVKTEIKTFKENVEKARNTQPELKTQMKENNLTVDDMVNFYEETLKFQSYYSAKGDEFKGKVTDEEIKAEFDKAPSDFNVVTVRHILIGTSDPNTGEELKTEEEALKTANEVKAKLEAGGDWNALAKEYSTDTGSKDNGGLYEKQAAGGWVAEFKEAANTQPIGEIGEPVKTQFGYHVMKVESREEVTSVDKLSEESKDSIKMELSSTKLNEFIVSEQDKLGIVVTLPQEPSASPSASGSESPAESPSASGSESPAASPSASASAQ</sequence>
<dbReference type="OrthoDB" id="14196at2"/>
<dbReference type="Pfam" id="PF13616">
    <property type="entry name" value="Rotamase_3"/>
    <property type="match status" value="1"/>
</dbReference>
<dbReference type="PANTHER" id="PTHR47245">
    <property type="entry name" value="PEPTIDYLPROLYL ISOMERASE"/>
    <property type="match status" value="1"/>
</dbReference>
<evidence type="ECO:0000313" key="4">
    <source>
        <dbReference type="EMBL" id="RED64514.1"/>
    </source>
</evidence>
<dbReference type="SUPFAM" id="SSF109998">
    <property type="entry name" value="Triger factor/SurA peptide-binding domain-like"/>
    <property type="match status" value="1"/>
</dbReference>
<dbReference type="InterPro" id="IPR046357">
    <property type="entry name" value="PPIase_dom_sf"/>
</dbReference>
<gene>
    <name evidence="4" type="ORF">DFP98_12266</name>
</gene>
<dbReference type="PROSITE" id="PS50198">
    <property type="entry name" value="PPIC_PPIASE_2"/>
    <property type="match status" value="1"/>
</dbReference>
<keyword evidence="1" id="KW-0413">Isomerase</keyword>
<dbReference type="EMBL" id="QRDZ01000022">
    <property type="protein sequence ID" value="RED64514.1"/>
    <property type="molecule type" value="Genomic_DNA"/>
</dbReference>
<dbReference type="InterPro" id="IPR027304">
    <property type="entry name" value="Trigger_fact/SurA_dom_sf"/>
</dbReference>
<evidence type="ECO:0000259" key="3">
    <source>
        <dbReference type="PROSITE" id="PS50198"/>
    </source>
</evidence>
<feature type="region of interest" description="Disordered" evidence="2">
    <location>
        <begin position="325"/>
        <end position="366"/>
    </location>
</feature>
<dbReference type="InterPro" id="IPR000297">
    <property type="entry name" value="PPIase_PpiC"/>
</dbReference>
<protein>
    <submittedName>
        <fullName evidence="4">Foldase protein PrsA</fullName>
    </submittedName>
</protein>
<evidence type="ECO:0000313" key="5">
    <source>
        <dbReference type="Proteomes" id="UP000256977"/>
    </source>
</evidence>
<feature type="domain" description="PpiC" evidence="3">
    <location>
        <begin position="178"/>
        <end position="283"/>
    </location>
</feature>
<dbReference type="RefSeq" id="WP_116063246.1">
    <property type="nucleotide sequence ID" value="NZ_QRDZ01000022.1"/>
</dbReference>
<keyword evidence="5" id="KW-1185">Reference proteome</keyword>
<evidence type="ECO:0000256" key="2">
    <source>
        <dbReference type="SAM" id="MobiDB-lite"/>
    </source>
</evidence>
<dbReference type="SUPFAM" id="SSF54534">
    <property type="entry name" value="FKBP-like"/>
    <property type="match status" value="1"/>
</dbReference>
<dbReference type="PROSITE" id="PS51257">
    <property type="entry name" value="PROKAR_LIPOPROTEIN"/>
    <property type="match status" value="1"/>
</dbReference>
<accession>A0A3D9IRW9</accession>
<dbReference type="Proteomes" id="UP000256977">
    <property type="component" value="Unassembled WGS sequence"/>
</dbReference>
<keyword evidence="1" id="KW-0697">Rotamase</keyword>
<dbReference type="InterPro" id="IPR050245">
    <property type="entry name" value="PrsA_foldase"/>
</dbReference>
<dbReference type="GO" id="GO:0003755">
    <property type="term" value="F:peptidyl-prolyl cis-trans isomerase activity"/>
    <property type="evidence" value="ECO:0007669"/>
    <property type="project" value="UniProtKB-KW"/>
</dbReference>
<feature type="compositionally biased region" description="Low complexity" evidence="2">
    <location>
        <begin position="330"/>
        <end position="366"/>
    </location>
</feature>
<dbReference type="PANTHER" id="PTHR47245:SF2">
    <property type="entry name" value="PEPTIDYL-PROLYL CIS-TRANS ISOMERASE HP_0175-RELATED"/>
    <property type="match status" value="1"/>
</dbReference>
<dbReference type="Gene3D" id="3.10.50.40">
    <property type="match status" value="1"/>
</dbReference>
<dbReference type="AlphaFoldDB" id="A0A3D9IRW9"/>
<proteinExistence type="predicted"/>
<comment type="caution">
    <text evidence="4">The sequence shown here is derived from an EMBL/GenBank/DDBJ whole genome shotgun (WGS) entry which is preliminary data.</text>
</comment>
<evidence type="ECO:0000256" key="1">
    <source>
        <dbReference type="PROSITE-ProRule" id="PRU00278"/>
    </source>
</evidence>